<dbReference type="GO" id="GO:0006355">
    <property type="term" value="P:regulation of DNA-templated transcription"/>
    <property type="evidence" value="ECO:0007669"/>
    <property type="project" value="InterPro"/>
</dbReference>
<proteinExistence type="predicted"/>
<evidence type="ECO:0000256" key="7">
    <source>
        <dbReference type="ARBA" id="ARBA00022840"/>
    </source>
</evidence>
<dbReference type="CDD" id="cd00130">
    <property type="entry name" value="PAS"/>
    <property type="match status" value="1"/>
</dbReference>
<dbReference type="InterPro" id="IPR001610">
    <property type="entry name" value="PAC"/>
</dbReference>
<keyword evidence="5" id="KW-0547">Nucleotide-binding</keyword>
<evidence type="ECO:0000313" key="11">
    <source>
        <dbReference type="EMBL" id="QDL36320.1"/>
    </source>
</evidence>
<accession>A0A515D7C2</accession>
<evidence type="ECO:0000256" key="1">
    <source>
        <dbReference type="ARBA" id="ARBA00000085"/>
    </source>
</evidence>
<keyword evidence="3" id="KW-0597">Phosphoprotein</keyword>
<feature type="domain" description="PAS" evidence="9">
    <location>
        <begin position="11"/>
        <end position="64"/>
    </location>
</feature>
<evidence type="ECO:0000256" key="4">
    <source>
        <dbReference type="ARBA" id="ARBA00022679"/>
    </source>
</evidence>
<keyword evidence="4" id="KW-0808">Transferase</keyword>
<evidence type="ECO:0000256" key="2">
    <source>
        <dbReference type="ARBA" id="ARBA00012438"/>
    </source>
</evidence>
<evidence type="ECO:0000259" key="10">
    <source>
        <dbReference type="PROSITE" id="PS50113"/>
    </source>
</evidence>
<dbReference type="PANTHER" id="PTHR41523">
    <property type="entry name" value="TWO-COMPONENT SYSTEM SENSOR PROTEIN"/>
    <property type="match status" value="1"/>
</dbReference>
<evidence type="ECO:0000256" key="5">
    <source>
        <dbReference type="ARBA" id="ARBA00022741"/>
    </source>
</evidence>
<evidence type="ECO:0000313" key="12">
    <source>
        <dbReference type="Proteomes" id="UP000316798"/>
    </source>
</evidence>
<dbReference type="SMART" id="SM00086">
    <property type="entry name" value="PAC"/>
    <property type="match status" value="1"/>
</dbReference>
<dbReference type="GO" id="GO:0004673">
    <property type="term" value="F:protein histidine kinase activity"/>
    <property type="evidence" value="ECO:0007669"/>
    <property type="project" value="UniProtKB-EC"/>
</dbReference>
<dbReference type="GO" id="GO:0005524">
    <property type="term" value="F:ATP binding"/>
    <property type="evidence" value="ECO:0007669"/>
    <property type="project" value="UniProtKB-KW"/>
</dbReference>
<dbReference type="PROSITE" id="PS50112">
    <property type="entry name" value="PAS"/>
    <property type="match status" value="1"/>
</dbReference>
<dbReference type="InterPro" id="IPR035965">
    <property type="entry name" value="PAS-like_dom_sf"/>
</dbReference>
<name>A0A515D7C2_9BURK</name>
<dbReference type="Proteomes" id="UP000316798">
    <property type="component" value="Chromosome"/>
</dbReference>
<keyword evidence="7" id="KW-0067">ATP-binding</keyword>
<evidence type="ECO:0000256" key="3">
    <source>
        <dbReference type="ARBA" id="ARBA00022553"/>
    </source>
</evidence>
<dbReference type="OrthoDB" id="3687827at2"/>
<dbReference type="SUPFAM" id="SSF55785">
    <property type="entry name" value="PYP-like sensor domain (PAS domain)"/>
    <property type="match status" value="1"/>
</dbReference>
<dbReference type="PANTHER" id="PTHR41523:SF8">
    <property type="entry name" value="ETHYLENE RESPONSE SENSOR PROTEIN"/>
    <property type="match status" value="1"/>
</dbReference>
<dbReference type="InterPro" id="IPR000700">
    <property type="entry name" value="PAS-assoc_C"/>
</dbReference>
<dbReference type="KEGG" id="rhf:EUB48_02645"/>
<protein>
    <recommendedName>
        <fullName evidence="2">histidine kinase</fullName>
        <ecNumber evidence="2">2.7.13.3</ecNumber>
    </recommendedName>
</protein>
<dbReference type="Gene3D" id="3.30.450.20">
    <property type="entry name" value="PAS domain"/>
    <property type="match status" value="1"/>
</dbReference>
<dbReference type="AlphaFoldDB" id="A0A515D7C2"/>
<evidence type="ECO:0000256" key="8">
    <source>
        <dbReference type="ARBA" id="ARBA00023026"/>
    </source>
</evidence>
<dbReference type="EMBL" id="CP035503">
    <property type="protein sequence ID" value="QDL36320.1"/>
    <property type="molecule type" value="Genomic_DNA"/>
</dbReference>
<dbReference type="NCBIfam" id="TIGR00229">
    <property type="entry name" value="sensory_box"/>
    <property type="match status" value="1"/>
</dbReference>
<dbReference type="Pfam" id="PF00989">
    <property type="entry name" value="PAS"/>
    <property type="match status" value="1"/>
</dbReference>
<keyword evidence="8" id="KW-0843">Virulence</keyword>
<evidence type="ECO:0000259" key="9">
    <source>
        <dbReference type="PROSITE" id="PS50112"/>
    </source>
</evidence>
<organism evidence="11 12">
    <name type="scientific">Rhodoferax sediminis</name>
    <dbReference type="NCBI Taxonomy" id="2509614"/>
    <lineage>
        <taxon>Bacteria</taxon>
        <taxon>Pseudomonadati</taxon>
        <taxon>Pseudomonadota</taxon>
        <taxon>Betaproteobacteria</taxon>
        <taxon>Burkholderiales</taxon>
        <taxon>Comamonadaceae</taxon>
        <taxon>Rhodoferax</taxon>
    </lineage>
</organism>
<sequence length="161" mass="17556">MQQESKIGNGSLDLHRAIVEQAPEAIIFADRDGAIRLWNAGAETVFGHTADEALGQSLDIIIPERLRRAHWDGFNHAVSTGQQKYVNRVLTTRSMHKNGTKLYVDLSFALVRDEAGAVVGALAVGRDCTARYLADGALRARLNELEEKAKDGVKENGESTA</sequence>
<dbReference type="RefSeq" id="WP_142817495.1">
    <property type="nucleotide sequence ID" value="NZ_CP035503.1"/>
</dbReference>
<feature type="domain" description="PAC" evidence="10">
    <location>
        <begin position="88"/>
        <end position="140"/>
    </location>
</feature>
<keyword evidence="12" id="KW-1185">Reference proteome</keyword>
<gene>
    <name evidence="11" type="ORF">EUB48_02645</name>
</gene>
<comment type="catalytic activity">
    <reaction evidence="1">
        <text>ATP + protein L-histidine = ADP + protein N-phospho-L-histidine.</text>
        <dbReference type="EC" id="2.7.13.3"/>
    </reaction>
</comment>
<reference evidence="11 12" key="1">
    <citation type="submission" date="2019-01" db="EMBL/GenBank/DDBJ databases">
        <title>Genomic insights into a novel species Rhodoferax sp.</title>
        <authorList>
            <person name="Jin L."/>
        </authorList>
    </citation>
    <scope>NUCLEOTIDE SEQUENCE [LARGE SCALE GENOMIC DNA]</scope>
    <source>
        <strain evidence="11 12">CHu59-6-5</strain>
    </source>
</reference>
<evidence type="ECO:0000256" key="6">
    <source>
        <dbReference type="ARBA" id="ARBA00022777"/>
    </source>
</evidence>
<dbReference type="InterPro" id="IPR013767">
    <property type="entry name" value="PAS_fold"/>
</dbReference>
<dbReference type="PROSITE" id="PS50113">
    <property type="entry name" value="PAC"/>
    <property type="match status" value="1"/>
</dbReference>
<keyword evidence="6" id="KW-0418">Kinase</keyword>
<dbReference type="SMART" id="SM00091">
    <property type="entry name" value="PAS"/>
    <property type="match status" value="1"/>
</dbReference>
<dbReference type="InterPro" id="IPR000014">
    <property type="entry name" value="PAS"/>
</dbReference>
<dbReference type="EC" id="2.7.13.3" evidence="2"/>